<dbReference type="GO" id="GO:0003677">
    <property type="term" value="F:DNA binding"/>
    <property type="evidence" value="ECO:0007669"/>
    <property type="project" value="UniProtKB-KW"/>
</dbReference>
<dbReference type="EMBL" id="AOLK01000024">
    <property type="protein sequence ID" value="ELZ81039.1"/>
    <property type="molecule type" value="Genomic_DNA"/>
</dbReference>
<gene>
    <name evidence="6" type="ORF">C453_18920</name>
</gene>
<evidence type="ECO:0000313" key="6">
    <source>
        <dbReference type="EMBL" id="ELZ81039.1"/>
    </source>
</evidence>
<feature type="region of interest" description="Disordered" evidence="4">
    <location>
        <begin position="35"/>
        <end position="73"/>
    </location>
</feature>
<dbReference type="Proteomes" id="UP000011612">
    <property type="component" value="Unassembled WGS sequence"/>
</dbReference>
<evidence type="ECO:0000256" key="2">
    <source>
        <dbReference type="ARBA" id="ARBA00023125"/>
    </source>
</evidence>
<keyword evidence="2" id="KW-0238">DNA-binding</keyword>
<dbReference type="InterPro" id="IPR011991">
    <property type="entry name" value="ArsR-like_HTH"/>
</dbReference>
<dbReference type="Gene3D" id="1.10.10.10">
    <property type="entry name" value="Winged helix-like DNA-binding domain superfamily/Winged helix DNA-binding domain"/>
    <property type="match status" value="1"/>
</dbReference>
<dbReference type="InterPro" id="IPR002577">
    <property type="entry name" value="HTH_HxlR"/>
</dbReference>
<keyword evidence="1" id="KW-0805">Transcription regulation</keyword>
<dbReference type="InterPro" id="IPR036390">
    <property type="entry name" value="WH_DNA-bd_sf"/>
</dbReference>
<proteinExistence type="predicted"/>
<dbReference type="PANTHER" id="PTHR33204:SF18">
    <property type="entry name" value="TRANSCRIPTIONAL REGULATORY PROTEIN"/>
    <property type="match status" value="1"/>
</dbReference>
<keyword evidence="7" id="KW-1185">Reference proteome</keyword>
<evidence type="ECO:0000256" key="1">
    <source>
        <dbReference type="ARBA" id="ARBA00023015"/>
    </source>
</evidence>
<name>M0HD90_HALEO</name>
<dbReference type="AlphaFoldDB" id="M0HD90"/>
<sequence>MKYLQLRIFEVSKVSKLKSRFNSTLVRVLITDGGVEGGMAETPPTDEDELTSETPPTPDTGEAPTPEIGEKLSREEATALRASFDPDERARIEETVASLLSVLGKVHAMSILSAFAFADGPLRFSDLESDLDVPPNTLSTRLHELTQAGLLTRRAYDEMPPRVEYEPTEKGKALFPVFAHLHHWAIEYDV</sequence>
<keyword evidence="3" id="KW-0804">Transcription</keyword>
<dbReference type="PROSITE" id="PS51118">
    <property type="entry name" value="HTH_HXLR"/>
    <property type="match status" value="1"/>
</dbReference>
<evidence type="ECO:0000313" key="7">
    <source>
        <dbReference type="Proteomes" id="UP000011612"/>
    </source>
</evidence>
<evidence type="ECO:0000259" key="5">
    <source>
        <dbReference type="PROSITE" id="PS51118"/>
    </source>
</evidence>
<feature type="domain" description="HTH hxlR-type" evidence="5">
    <location>
        <begin position="94"/>
        <end position="190"/>
    </location>
</feature>
<dbReference type="PATRIC" id="fig|1230453.4.peg.3765"/>
<evidence type="ECO:0000256" key="3">
    <source>
        <dbReference type="ARBA" id="ARBA00023163"/>
    </source>
</evidence>
<organism evidence="6 7">
    <name type="scientific">Haloferax elongans ATCC BAA-1513</name>
    <dbReference type="NCBI Taxonomy" id="1230453"/>
    <lineage>
        <taxon>Archaea</taxon>
        <taxon>Methanobacteriati</taxon>
        <taxon>Methanobacteriota</taxon>
        <taxon>Stenosarchaea group</taxon>
        <taxon>Halobacteria</taxon>
        <taxon>Halobacteriales</taxon>
        <taxon>Haloferacaceae</taxon>
        <taxon>Haloferax</taxon>
    </lineage>
</organism>
<dbReference type="PANTHER" id="PTHR33204">
    <property type="entry name" value="TRANSCRIPTIONAL REGULATOR, MARR FAMILY"/>
    <property type="match status" value="1"/>
</dbReference>
<dbReference type="Pfam" id="PF01638">
    <property type="entry name" value="HxlR"/>
    <property type="match status" value="1"/>
</dbReference>
<dbReference type="SUPFAM" id="SSF46785">
    <property type="entry name" value="Winged helix' DNA-binding domain"/>
    <property type="match status" value="1"/>
</dbReference>
<evidence type="ECO:0000256" key="4">
    <source>
        <dbReference type="SAM" id="MobiDB-lite"/>
    </source>
</evidence>
<dbReference type="InterPro" id="IPR036388">
    <property type="entry name" value="WH-like_DNA-bd_sf"/>
</dbReference>
<comment type="caution">
    <text evidence="6">The sequence shown here is derived from an EMBL/GenBank/DDBJ whole genome shotgun (WGS) entry which is preliminary data.</text>
</comment>
<dbReference type="STRING" id="1230453.C453_18920"/>
<protein>
    <submittedName>
        <fullName evidence="6">HxlR family transcriptional regulator</fullName>
    </submittedName>
</protein>
<dbReference type="CDD" id="cd00090">
    <property type="entry name" value="HTH_ARSR"/>
    <property type="match status" value="1"/>
</dbReference>
<reference evidence="6 7" key="1">
    <citation type="journal article" date="2014" name="PLoS Genet.">
        <title>Phylogenetically driven sequencing of extremely halophilic archaea reveals strategies for static and dynamic osmo-response.</title>
        <authorList>
            <person name="Becker E.A."/>
            <person name="Seitzer P.M."/>
            <person name="Tritt A."/>
            <person name="Larsen D."/>
            <person name="Krusor M."/>
            <person name="Yao A.I."/>
            <person name="Wu D."/>
            <person name="Madern D."/>
            <person name="Eisen J.A."/>
            <person name="Darling A.E."/>
            <person name="Facciotti M.T."/>
        </authorList>
    </citation>
    <scope>NUCLEOTIDE SEQUENCE [LARGE SCALE GENOMIC DNA]</scope>
    <source>
        <strain evidence="6 7">ATCC BAA-1513</strain>
    </source>
</reference>
<accession>M0HD90</accession>